<keyword evidence="2" id="KW-1185">Reference proteome</keyword>
<dbReference type="KEGG" id="mmec:FIU01_09680"/>
<reference evidence="2" key="1">
    <citation type="journal article" date="2019" name="ISME J.">
        <title>Evolution in action: habitat transition from sediment to the pelagial leads to genome streamlining in Methylophilaceae.</title>
        <authorList>
            <person name="Salcher M."/>
            <person name="Schaefle D."/>
            <person name="Kaspar M."/>
            <person name="Neuenschwander S.M."/>
            <person name="Ghai R."/>
        </authorList>
    </citation>
    <scope>NUCLEOTIDE SEQUENCE [LARGE SCALE GENOMIC DNA]</scope>
    <source>
        <strain evidence="2">MMS-M-51</strain>
    </source>
</reference>
<organism evidence="1 2">
    <name type="scientific">Methylophilus medardicus</name>
    <dbReference type="NCBI Taxonomy" id="2588534"/>
    <lineage>
        <taxon>Bacteria</taxon>
        <taxon>Pseudomonadati</taxon>
        <taxon>Pseudomonadota</taxon>
        <taxon>Betaproteobacteria</taxon>
        <taxon>Nitrosomonadales</taxon>
        <taxon>Methylophilaceae</taxon>
        <taxon>Methylophilus</taxon>
    </lineage>
</organism>
<gene>
    <name evidence="1" type="ORF">FIU01_09680</name>
</gene>
<sequence>MEFEILISVGLTPEEAKESVLEACRKYEQGEKYVVKQLAVNTWDQFYALFSPIGLLQMESFIKDNDIS</sequence>
<protein>
    <submittedName>
        <fullName evidence="1">Uncharacterized protein</fullName>
    </submittedName>
</protein>
<dbReference type="EMBL" id="CP040946">
    <property type="protein sequence ID" value="QDC44763.1"/>
    <property type="molecule type" value="Genomic_DNA"/>
</dbReference>
<evidence type="ECO:0000313" key="2">
    <source>
        <dbReference type="Proteomes" id="UP000311008"/>
    </source>
</evidence>
<proteinExistence type="predicted"/>
<dbReference type="AlphaFoldDB" id="A0A5B8CU34"/>
<dbReference type="Proteomes" id="UP000311008">
    <property type="component" value="Chromosome"/>
</dbReference>
<dbReference type="RefSeq" id="WP_140004093.1">
    <property type="nucleotide sequence ID" value="NZ_CP040946.1"/>
</dbReference>
<evidence type="ECO:0000313" key="1">
    <source>
        <dbReference type="EMBL" id="QDC44763.1"/>
    </source>
</evidence>
<name>A0A5B8CU34_9PROT</name>
<accession>A0A5B8CU34</accession>